<dbReference type="Gene3D" id="3.30.450.20">
    <property type="entry name" value="PAS domain"/>
    <property type="match status" value="2"/>
</dbReference>
<name>D9SHG7_GALCS</name>
<dbReference type="SMART" id="SM00267">
    <property type="entry name" value="GGDEF"/>
    <property type="match status" value="1"/>
</dbReference>
<dbReference type="PROSITE" id="PS50113">
    <property type="entry name" value="PAC"/>
    <property type="match status" value="1"/>
</dbReference>
<evidence type="ECO:0000259" key="5">
    <source>
        <dbReference type="PROSITE" id="PS50883"/>
    </source>
</evidence>
<evidence type="ECO:0000256" key="2">
    <source>
        <dbReference type="SAM" id="Phobius"/>
    </source>
</evidence>
<dbReference type="CDD" id="cd06225">
    <property type="entry name" value="HAMP"/>
    <property type="match status" value="1"/>
</dbReference>
<feature type="domain" description="HAMP" evidence="6">
    <location>
        <begin position="322"/>
        <end position="375"/>
    </location>
</feature>
<dbReference type="InterPro" id="IPR035965">
    <property type="entry name" value="PAS-like_dom_sf"/>
</dbReference>
<keyword evidence="9" id="KW-1185">Reference proteome</keyword>
<dbReference type="RefSeq" id="WP_013293896.1">
    <property type="nucleotide sequence ID" value="NC_014394.1"/>
</dbReference>
<dbReference type="GO" id="GO:0016020">
    <property type="term" value="C:membrane"/>
    <property type="evidence" value="ECO:0007669"/>
    <property type="project" value="InterPro"/>
</dbReference>
<dbReference type="GO" id="GO:0071111">
    <property type="term" value="F:cyclic-guanylate-specific phosphodiesterase activity"/>
    <property type="evidence" value="ECO:0007669"/>
    <property type="project" value="UniProtKB-EC"/>
</dbReference>
<dbReference type="Gene3D" id="3.30.70.270">
    <property type="match status" value="1"/>
</dbReference>
<dbReference type="KEGG" id="gca:Galf_1958"/>
<dbReference type="CDD" id="cd00130">
    <property type="entry name" value="PAS"/>
    <property type="match status" value="1"/>
</dbReference>
<feature type="domain" description="PAS" evidence="3">
    <location>
        <begin position="389"/>
        <end position="428"/>
    </location>
</feature>
<evidence type="ECO:0000256" key="1">
    <source>
        <dbReference type="ARBA" id="ARBA00051114"/>
    </source>
</evidence>
<dbReference type="FunFam" id="3.20.20.450:FF:000001">
    <property type="entry name" value="Cyclic di-GMP phosphodiesterase yahA"/>
    <property type="match status" value="1"/>
</dbReference>
<evidence type="ECO:0000259" key="4">
    <source>
        <dbReference type="PROSITE" id="PS50113"/>
    </source>
</evidence>
<dbReference type="PROSITE" id="PS50883">
    <property type="entry name" value="EAL"/>
    <property type="match status" value="1"/>
</dbReference>
<evidence type="ECO:0000259" key="7">
    <source>
        <dbReference type="PROSITE" id="PS50887"/>
    </source>
</evidence>
<dbReference type="eggNOG" id="COG5000">
    <property type="taxonomic scope" value="Bacteria"/>
</dbReference>
<dbReference type="Pfam" id="PF00990">
    <property type="entry name" value="GGDEF"/>
    <property type="match status" value="1"/>
</dbReference>
<dbReference type="InterPro" id="IPR043128">
    <property type="entry name" value="Rev_trsase/Diguanyl_cyclase"/>
</dbReference>
<dbReference type="PROSITE" id="PS50112">
    <property type="entry name" value="PAS"/>
    <property type="match status" value="1"/>
</dbReference>
<dbReference type="eggNOG" id="COG5001">
    <property type="taxonomic scope" value="Bacteria"/>
</dbReference>
<dbReference type="InterPro" id="IPR000160">
    <property type="entry name" value="GGDEF_dom"/>
</dbReference>
<evidence type="ECO:0000259" key="6">
    <source>
        <dbReference type="PROSITE" id="PS50885"/>
    </source>
</evidence>
<dbReference type="CDD" id="cd18774">
    <property type="entry name" value="PDC2_HK_sensor"/>
    <property type="match status" value="1"/>
</dbReference>
<accession>D9SHG7</accession>
<dbReference type="SUPFAM" id="SSF158472">
    <property type="entry name" value="HAMP domain-like"/>
    <property type="match status" value="1"/>
</dbReference>
<dbReference type="AlphaFoldDB" id="D9SHG7"/>
<dbReference type="Gene3D" id="3.20.20.450">
    <property type="entry name" value="EAL domain"/>
    <property type="match status" value="1"/>
</dbReference>
<dbReference type="SMART" id="SM00086">
    <property type="entry name" value="PAC"/>
    <property type="match status" value="1"/>
</dbReference>
<dbReference type="PROSITE" id="PS50887">
    <property type="entry name" value="GGDEF"/>
    <property type="match status" value="1"/>
</dbReference>
<dbReference type="Gene3D" id="6.10.340.10">
    <property type="match status" value="1"/>
</dbReference>
<keyword evidence="2" id="KW-1133">Transmembrane helix</keyword>
<gene>
    <name evidence="8" type="ordered locus">Galf_1958</name>
</gene>
<evidence type="ECO:0000313" key="8">
    <source>
        <dbReference type="EMBL" id="ADL55964.1"/>
    </source>
</evidence>
<feature type="domain" description="GGDEF" evidence="7">
    <location>
        <begin position="540"/>
        <end position="673"/>
    </location>
</feature>
<dbReference type="InterPro" id="IPR003660">
    <property type="entry name" value="HAMP_dom"/>
</dbReference>
<dbReference type="Pfam" id="PF00563">
    <property type="entry name" value="EAL"/>
    <property type="match status" value="1"/>
</dbReference>
<feature type="transmembrane region" description="Helical" evidence="2">
    <location>
        <begin position="20"/>
        <end position="38"/>
    </location>
</feature>
<dbReference type="SMART" id="SM00052">
    <property type="entry name" value="EAL"/>
    <property type="match status" value="1"/>
</dbReference>
<comment type="catalytic activity">
    <reaction evidence="1">
        <text>3',3'-c-di-GMP + H2O = 5'-phosphoguanylyl(3'-&gt;5')guanosine + H(+)</text>
        <dbReference type="Rhea" id="RHEA:24902"/>
        <dbReference type="ChEBI" id="CHEBI:15377"/>
        <dbReference type="ChEBI" id="CHEBI:15378"/>
        <dbReference type="ChEBI" id="CHEBI:58754"/>
        <dbReference type="ChEBI" id="CHEBI:58805"/>
        <dbReference type="EC" id="3.1.4.52"/>
    </reaction>
    <physiologicalReaction direction="left-to-right" evidence="1">
        <dbReference type="Rhea" id="RHEA:24903"/>
    </physiologicalReaction>
</comment>
<organism evidence="8 9">
    <name type="scientific">Gallionella capsiferriformans (strain ES-2)</name>
    <name type="common">Gallionella ferruginea capsiferriformans (strain ES-2)</name>
    <dbReference type="NCBI Taxonomy" id="395494"/>
    <lineage>
        <taxon>Bacteria</taxon>
        <taxon>Pseudomonadati</taxon>
        <taxon>Pseudomonadota</taxon>
        <taxon>Betaproteobacteria</taxon>
        <taxon>Nitrosomonadales</taxon>
        <taxon>Gallionellaceae</taxon>
        <taxon>Gallionella</taxon>
    </lineage>
</organism>
<dbReference type="NCBIfam" id="TIGR00254">
    <property type="entry name" value="GGDEF"/>
    <property type="match status" value="1"/>
</dbReference>
<dbReference type="STRING" id="395494.Galf_1958"/>
<keyword evidence="2" id="KW-0472">Membrane</keyword>
<evidence type="ECO:0000259" key="3">
    <source>
        <dbReference type="PROSITE" id="PS50112"/>
    </source>
</evidence>
<dbReference type="FunFam" id="3.30.70.270:FF:000001">
    <property type="entry name" value="Diguanylate cyclase domain protein"/>
    <property type="match status" value="1"/>
</dbReference>
<dbReference type="GO" id="GO:0071732">
    <property type="term" value="P:cellular response to nitric oxide"/>
    <property type="evidence" value="ECO:0007669"/>
    <property type="project" value="UniProtKB-ARBA"/>
</dbReference>
<dbReference type="PROSITE" id="PS50885">
    <property type="entry name" value="HAMP"/>
    <property type="match status" value="1"/>
</dbReference>
<feature type="domain" description="PAC" evidence="4">
    <location>
        <begin position="456"/>
        <end position="508"/>
    </location>
</feature>
<sequence>MNKFLKKLHPGYSLRAQISLASAVMVLLLSAAIGFYAADVSKRQIEESEGNAFELRAKNALDVLDRGMFERSREIQNAAILNEIRDPLAPIEHKREILTRLQATFNAYAWIGICDPDGVGLVGTGRYLEGKDLSKRPWCSKGRDKTYIGDVHDALLLSKLLPNPSGEMFYLVDVAAPVLDRQGVLQGVLCGHIFWRWAEEVLDSKKTPGKDIFLISSDGTVLSGPAKPQSKLADLSPAAMQAISTNQSGGSQLVKWNDGKTYLVGFSKSSGYREYQGLGWASLVRQDVNTAFAPARQLQQHIWLVGAALGLLFAWLGWLMAGRIARPISLISQAADKVAGGDLEYELPARLGEGEVAHLSTAIHDMVVNLTHEIKQRKEAEQGLRLSAKVFESNTEAIMITDAEQNIVMVNQAFTQITGYGADEVLGQRPKLLSSGRHGPEFYEAFWHALRANDLWRGEIWNKRKNGEIFPEWVTISALRDETSQISHYVAVFLDITERKKEEERINYLANYDVLTGLPNRYLLSDRIEQAFSSAQRNNFKVAVLFIDLDYFKNINDSLGHDIGDALLKLVAARLKTCLRRSDTIARLGGDEFVALLSELDSSEEVIFVAEKMIESLTEKFTLGEYQLSITPSIGICIYPDDGETSVELLRNADLAMYQAKDDGRNNFKFYSPDMNRKALERLKLETFLRVAIVQQQLSVYYQPKVSVLSGKMTGMEALLRWQHPELGFISPAVFIPIAEETGLINEIGDWVLRQSCLQARLWQAQGYDIVPIAVNLSARQLKQDNFAARVVTILREAGLDAHYLVLEITESMLMSTGESGLQILEQLRDDGVRLALDDFGTGYSSLSRLKNLPLDSLKIDQSFVRDIVTDPNDASIVSATAVLAHALNLKVTAEGVETQEQLDFIRMLNCEEYQGYLFSRPIPASEVVKYFLPD</sequence>
<dbReference type="SMART" id="SM00091">
    <property type="entry name" value="PAS"/>
    <property type="match status" value="1"/>
</dbReference>
<dbReference type="InterPro" id="IPR029787">
    <property type="entry name" value="Nucleotide_cyclase"/>
</dbReference>
<feature type="domain" description="EAL" evidence="5">
    <location>
        <begin position="682"/>
        <end position="935"/>
    </location>
</feature>
<dbReference type="InterPro" id="IPR001610">
    <property type="entry name" value="PAC"/>
</dbReference>
<dbReference type="CDD" id="cd01948">
    <property type="entry name" value="EAL"/>
    <property type="match status" value="1"/>
</dbReference>
<dbReference type="Proteomes" id="UP000001235">
    <property type="component" value="Chromosome"/>
</dbReference>
<dbReference type="InterPro" id="IPR035919">
    <property type="entry name" value="EAL_sf"/>
</dbReference>
<keyword evidence="2" id="KW-0812">Transmembrane</keyword>
<dbReference type="InterPro" id="IPR052155">
    <property type="entry name" value="Biofilm_reg_signaling"/>
</dbReference>
<dbReference type="GO" id="GO:0007165">
    <property type="term" value="P:signal transduction"/>
    <property type="evidence" value="ECO:0007669"/>
    <property type="project" value="InterPro"/>
</dbReference>
<dbReference type="Pfam" id="PF13426">
    <property type="entry name" value="PAS_9"/>
    <property type="match status" value="1"/>
</dbReference>
<protein>
    <submittedName>
        <fullName evidence="8">Diguanylate cyclase/phosphodiesterase with PAS/PAC sensor(S)</fullName>
    </submittedName>
</protein>
<dbReference type="PANTHER" id="PTHR44757">
    <property type="entry name" value="DIGUANYLATE CYCLASE DGCP"/>
    <property type="match status" value="1"/>
</dbReference>
<dbReference type="NCBIfam" id="TIGR00229">
    <property type="entry name" value="sensory_box"/>
    <property type="match status" value="1"/>
</dbReference>
<feature type="transmembrane region" description="Helical" evidence="2">
    <location>
        <begin position="302"/>
        <end position="321"/>
    </location>
</feature>
<evidence type="ECO:0000313" key="9">
    <source>
        <dbReference type="Proteomes" id="UP000001235"/>
    </source>
</evidence>
<dbReference type="SUPFAM" id="SSF55073">
    <property type="entry name" value="Nucleotide cyclase"/>
    <property type="match status" value="1"/>
</dbReference>
<dbReference type="SUPFAM" id="SSF55785">
    <property type="entry name" value="PYP-like sensor domain (PAS domain)"/>
    <property type="match status" value="1"/>
</dbReference>
<reference evidence="8 9" key="1">
    <citation type="submission" date="2010-08" db="EMBL/GenBank/DDBJ databases">
        <title>Complete sequence of Gallionella capsiferriformans ES-2.</title>
        <authorList>
            <consortium name="US DOE Joint Genome Institute"/>
            <person name="Lucas S."/>
            <person name="Copeland A."/>
            <person name="Lapidus A."/>
            <person name="Cheng J.-F."/>
            <person name="Bruce D."/>
            <person name="Goodwin L."/>
            <person name="Pitluck S."/>
            <person name="Chertkov O."/>
            <person name="Davenport K.W."/>
            <person name="Detter J.C."/>
            <person name="Han C."/>
            <person name="Tapia R."/>
            <person name="Land M."/>
            <person name="Hauser L."/>
            <person name="Chang Y.-J."/>
            <person name="Jeffries C."/>
            <person name="Kyrpides N."/>
            <person name="Ivanova N."/>
            <person name="Mikhailova N."/>
            <person name="Shelobolina E.S."/>
            <person name="Picardal F."/>
            <person name="Roden E."/>
            <person name="Emerson D."/>
            <person name="Woyke T."/>
        </authorList>
    </citation>
    <scope>NUCLEOTIDE SEQUENCE [LARGE SCALE GENOMIC DNA]</scope>
    <source>
        <strain evidence="8 9">ES-2</strain>
    </source>
</reference>
<dbReference type="EMBL" id="CP002159">
    <property type="protein sequence ID" value="ADL55964.1"/>
    <property type="molecule type" value="Genomic_DNA"/>
</dbReference>
<dbReference type="InterPro" id="IPR001633">
    <property type="entry name" value="EAL_dom"/>
</dbReference>
<proteinExistence type="predicted"/>
<dbReference type="InterPro" id="IPR000014">
    <property type="entry name" value="PAS"/>
</dbReference>
<dbReference type="SMART" id="SM00304">
    <property type="entry name" value="HAMP"/>
    <property type="match status" value="1"/>
</dbReference>
<dbReference type="OrthoDB" id="9813903at2"/>
<dbReference type="CDD" id="cd01949">
    <property type="entry name" value="GGDEF"/>
    <property type="match status" value="1"/>
</dbReference>
<dbReference type="Pfam" id="PF00672">
    <property type="entry name" value="HAMP"/>
    <property type="match status" value="1"/>
</dbReference>
<dbReference type="PANTHER" id="PTHR44757:SF2">
    <property type="entry name" value="BIOFILM ARCHITECTURE MAINTENANCE PROTEIN MBAA"/>
    <property type="match status" value="1"/>
</dbReference>
<dbReference type="SUPFAM" id="SSF141868">
    <property type="entry name" value="EAL domain-like"/>
    <property type="match status" value="1"/>
</dbReference>
<dbReference type="InterPro" id="IPR000700">
    <property type="entry name" value="PAS-assoc_C"/>
</dbReference>
<dbReference type="HOGENOM" id="CLU_000445_70_44_4"/>